<name>A0ABS2KAP7_9GAMM</name>
<evidence type="ECO:0000313" key="4">
    <source>
        <dbReference type="Proteomes" id="UP001430193"/>
    </source>
</evidence>
<dbReference type="EMBL" id="JADIKF010000032">
    <property type="protein sequence ID" value="MBM7128231.1"/>
    <property type="molecule type" value="Genomic_DNA"/>
</dbReference>
<dbReference type="PROSITE" id="PS50110">
    <property type="entry name" value="RESPONSE_REGULATORY"/>
    <property type="match status" value="1"/>
</dbReference>
<dbReference type="PANTHER" id="PTHR44520">
    <property type="entry name" value="RESPONSE REGULATOR RCP1-RELATED"/>
    <property type="match status" value="1"/>
</dbReference>
<dbReference type="RefSeq" id="WP_204629845.1">
    <property type="nucleotide sequence ID" value="NZ_BSOC01000010.1"/>
</dbReference>
<keyword evidence="1" id="KW-0597">Phosphoprotein</keyword>
<accession>A0ABS2KAP7</accession>
<dbReference type="PANTHER" id="PTHR44520:SF1">
    <property type="entry name" value="TWO-COMPONENT SYSTEM REGULATORY PROTEIN"/>
    <property type="match status" value="1"/>
</dbReference>
<dbReference type="SUPFAM" id="SSF52172">
    <property type="entry name" value="CheY-like"/>
    <property type="match status" value="1"/>
</dbReference>
<dbReference type="Gene3D" id="3.40.50.2300">
    <property type="match status" value="1"/>
</dbReference>
<dbReference type="InterPro" id="IPR052893">
    <property type="entry name" value="TCS_response_regulator"/>
</dbReference>
<dbReference type="SMART" id="SM00448">
    <property type="entry name" value="REC"/>
    <property type="match status" value="1"/>
</dbReference>
<dbReference type="Proteomes" id="UP001430193">
    <property type="component" value="Unassembled WGS sequence"/>
</dbReference>
<feature type="domain" description="Response regulatory" evidence="2">
    <location>
        <begin position="8"/>
        <end position="135"/>
    </location>
</feature>
<comment type="caution">
    <text evidence="3">The sequence shown here is derived from an EMBL/GenBank/DDBJ whole genome shotgun (WGS) entry which is preliminary data.</text>
</comment>
<evidence type="ECO:0000259" key="2">
    <source>
        <dbReference type="PROSITE" id="PS50110"/>
    </source>
</evidence>
<organism evidence="3 4">
    <name type="scientific">Dyella mobilis</name>
    <dbReference type="NCBI Taxonomy" id="1849582"/>
    <lineage>
        <taxon>Bacteria</taxon>
        <taxon>Pseudomonadati</taxon>
        <taxon>Pseudomonadota</taxon>
        <taxon>Gammaproteobacteria</taxon>
        <taxon>Lysobacterales</taxon>
        <taxon>Rhodanobacteraceae</taxon>
        <taxon>Dyella</taxon>
    </lineage>
</organism>
<feature type="modified residue" description="4-aspartylphosphate" evidence="1">
    <location>
        <position position="68"/>
    </location>
</feature>
<sequence>MKNGPLRTILLVEDSPVDAEMTMDALRQANLANPIVHVEDGEECMDWLYAQGAFAGRQGEDPAVVLLDIKMPRMNGLDVLRQMRADERFRRTPVVILSSSREESDLARSWDLGVNAYVIKPVDVSRFFEAVRTLGQFWGVLNEAPDQA</sequence>
<dbReference type="CDD" id="cd17557">
    <property type="entry name" value="REC_Rcp-like"/>
    <property type="match status" value="1"/>
</dbReference>
<proteinExistence type="predicted"/>
<keyword evidence="4" id="KW-1185">Reference proteome</keyword>
<dbReference type="InterPro" id="IPR011006">
    <property type="entry name" value="CheY-like_superfamily"/>
</dbReference>
<dbReference type="InterPro" id="IPR001789">
    <property type="entry name" value="Sig_transdc_resp-reg_receiver"/>
</dbReference>
<evidence type="ECO:0000313" key="3">
    <source>
        <dbReference type="EMBL" id="MBM7128231.1"/>
    </source>
</evidence>
<gene>
    <name evidence="3" type="ORF">ISS99_01740</name>
</gene>
<protein>
    <submittedName>
        <fullName evidence="3">Response regulator</fullName>
    </submittedName>
</protein>
<dbReference type="Pfam" id="PF00072">
    <property type="entry name" value="Response_reg"/>
    <property type="match status" value="1"/>
</dbReference>
<evidence type="ECO:0000256" key="1">
    <source>
        <dbReference type="PROSITE-ProRule" id="PRU00169"/>
    </source>
</evidence>
<reference evidence="3" key="1">
    <citation type="submission" date="2020-10" db="EMBL/GenBank/DDBJ databases">
        <title>Phylogeny of dyella-like bacteria.</title>
        <authorList>
            <person name="Fu J."/>
        </authorList>
    </citation>
    <scope>NUCLEOTIDE SEQUENCE</scope>
    <source>
        <strain evidence="3">DHON07</strain>
    </source>
</reference>